<dbReference type="InterPro" id="IPR001387">
    <property type="entry name" value="Cro/C1-type_HTH"/>
</dbReference>
<dbReference type="PANTHER" id="PTHR35010">
    <property type="entry name" value="BLL4672 PROTEIN-RELATED"/>
    <property type="match status" value="1"/>
</dbReference>
<reference evidence="3 4" key="1">
    <citation type="journal article" date="2004" name="Appl. Environ. Microbiol.">
        <title>Mineralization of individual congeners of linear alkylbenzenesulfonate by defined pairs of heterotrophic bacteria.</title>
        <authorList>
            <person name="Schleheck D."/>
            <person name="Knepper T.P."/>
            <person name="Fischer K."/>
            <person name="Cook A.M."/>
        </authorList>
    </citation>
    <scope>NUCLEOTIDE SEQUENCE [LARGE SCALE GENOMIC DNA]</scope>
    <source>
        <strain evidence="4">DSM 14801 / SPH-1</strain>
    </source>
</reference>
<dbReference type="eggNOG" id="COG1396">
    <property type="taxonomic scope" value="Bacteria"/>
</dbReference>
<dbReference type="SUPFAM" id="SSF47413">
    <property type="entry name" value="lambda repressor-like DNA-binding domains"/>
    <property type="match status" value="1"/>
</dbReference>
<dbReference type="SMART" id="SM00530">
    <property type="entry name" value="HTH_XRE"/>
    <property type="match status" value="1"/>
</dbReference>
<dbReference type="PANTHER" id="PTHR35010:SF4">
    <property type="entry name" value="BLL5781 PROTEIN"/>
    <property type="match status" value="1"/>
</dbReference>
<name>A9BVK9_DELAS</name>
<evidence type="ECO:0000313" key="4">
    <source>
        <dbReference type="Proteomes" id="UP000000784"/>
    </source>
</evidence>
<dbReference type="Gene3D" id="3.30.450.180">
    <property type="match status" value="1"/>
</dbReference>
<dbReference type="Pfam" id="PF17765">
    <property type="entry name" value="MLTR_LBD"/>
    <property type="match status" value="1"/>
</dbReference>
<dbReference type="GO" id="GO:0003677">
    <property type="term" value="F:DNA binding"/>
    <property type="evidence" value="ECO:0007669"/>
    <property type="project" value="InterPro"/>
</dbReference>
<dbReference type="Pfam" id="PF13560">
    <property type="entry name" value="HTH_31"/>
    <property type="match status" value="1"/>
</dbReference>
<dbReference type="Gene3D" id="1.10.260.40">
    <property type="entry name" value="lambda repressor-like DNA-binding domains"/>
    <property type="match status" value="1"/>
</dbReference>
<dbReference type="AlphaFoldDB" id="A9BVK9"/>
<dbReference type="STRING" id="398578.Daci_2438"/>
<reference evidence="4" key="2">
    <citation type="submission" date="2007-11" db="EMBL/GenBank/DDBJ databases">
        <title>Complete sequence of Delftia acidovorans DSM 14801 / SPH-1.</title>
        <authorList>
            <person name="Copeland A."/>
            <person name="Lucas S."/>
            <person name="Lapidus A."/>
            <person name="Barry K."/>
            <person name="Glavina del Rio T."/>
            <person name="Dalin E."/>
            <person name="Tice H."/>
            <person name="Pitluck S."/>
            <person name="Lowry S."/>
            <person name="Clum A."/>
            <person name="Schmutz J."/>
            <person name="Larimer F."/>
            <person name="Land M."/>
            <person name="Hauser L."/>
            <person name="Kyrpides N."/>
            <person name="Kim E."/>
            <person name="Schleheck D."/>
            <person name="Richardson P."/>
        </authorList>
    </citation>
    <scope>NUCLEOTIDE SEQUENCE [LARGE SCALE GENOMIC DNA]</scope>
    <source>
        <strain evidence="4">DSM 14801 / SPH-1</strain>
    </source>
</reference>
<gene>
    <name evidence="3" type="ordered locus">Daci_2438</name>
</gene>
<dbReference type="CDD" id="cd00093">
    <property type="entry name" value="HTH_XRE"/>
    <property type="match status" value="1"/>
</dbReference>
<dbReference type="InterPro" id="IPR041413">
    <property type="entry name" value="MLTR_LBD"/>
</dbReference>
<dbReference type="Proteomes" id="UP000000784">
    <property type="component" value="Chromosome"/>
</dbReference>
<evidence type="ECO:0000259" key="2">
    <source>
        <dbReference type="PROSITE" id="PS50943"/>
    </source>
</evidence>
<dbReference type="InterPro" id="IPR010982">
    <property type="entry name" value="Lambda_DNA-bd_dom_sf"/>
</dbReference>
<sequence>MDCMVRRRLHRVDNLAGHGRHAGPAATMRTMTSTAHPPSARSPFGDHLRHWRQHRRLSQQGLALEAEISTRHLSYVETGRAQPSREMVLRLVERLGVPLRERNALLVAAGYAPMYQARPLDHPDLAAARQAVDLVLKGHEPNPALAVDRHWNLVAANAIVPLLLAGVAPWLLEPPVNVLRLSLHPEGLGPSLANAAHWRAHLLHRLQQQIAATSDAQLQALHDEIAAYPFKEDEADSHGAAPASHIAVPFALDTDHGRLNFISTITIFGTPVDVTLQELAVESFFPADTATQVLLSQLRSGTAKHP</sequence>
<organism evidence="3 4">
    <name type="scientific">Delftia acidovorans (strain DSM 14801 / SPH-1)</name>
    <dbReference type="NCBI Taxonomy" id="398578"/>
    <lineage>
        <taxon>Bacteria</taxon>
        <taxon>Pseudomonadati</taxon>
        <taxon>Pseudomonadota</taxon>
        <taxon>Betaproteobacteria</taxon>
        <taxon>Burkholderiales</taxon>
        <taxon>Comamonadaceae</taxon>
        <taxon>Delftia</taxon>
    </lineage>
</organism>
<evidence type="ECO:0000313" key="3">
    <source>
        <dbReference type="EMBL" id="ABX35076.1"/>
    </source>
</evidence>
<evidence type="ECO:0000256" key="1">
    <source>
        <dbReference type="SAM" id="MobiDB-lite"/>
    </source>
</evidence>
<proteinExistence type="predicted"/>
<dbReference type="PROSITE" id="PS50943">
    <property type="entry name" value="HTH_CROC1"/>
    <property type="match status" value="1"/>
</dbReference>
<dbReference type="HOGENOM" id="CLU_083309_0_0_4"/>
<feature type="region of interest" description="Disordered" evidence="1">
    <location>
        <begin position="16"/>
        <end position="42"/>
    </location>
</feature>
<accession>A9BVK9</accession>
<protein>
    <submittedName>
        <fullName evidence="3">Transcriptional regulator, XRE family</fullName>
    </submittedName>
</protein>
<keyword evidence="4" id="KW-1185">Reference proteome</keyword>
<dbReference type="KEGG" id="dac:Daci_2438"/>
<dbReference type="EMBL" id="CP000884">
    <property type="protein sequence ID" value="ABX35076.1"/>
    <property type="molecule type" value="Genomic_DNA"/>
</dbReference>
<feature type="domain" description="HTH cro/C1-type" evidence="2">
    <location>
        <begin position="48"/>
        <end position="102"/>
    </location>
</feature>